<dbReference type="SUPFAM" id="SSF46626">
    <property type="entry name" value="Cytochrome c"/>
    <property type="match status" value="1"/>
</dbReference>
<evidence type="ECO:0000256" key="1">
    <source>
        <dbReference type="ARBA" id="ARBA00022617"/>
    </source>
</evidence>
<dbReference type="InterPro" id="IPR009056">
    <property type="entry name" value="Cyt_c-like_dom"/>
</dbReference>
<keyword evidence="2 4" id="KW-0479">Metal-binding</keyword>
<organism evidence="7 8">
    <name type="scientific">Rurimicrobium arvi</name>
    <dbReference type="NCBI Taxonomy" id="2049916"/>
    <lineage>
        <taxon>Bacteria</taxon>
        <taxon>Pseudomonadati</taxon>
        <taxon>Bacteroidota</taxon>
        <taxon>Chitinophagia</taxon>
        <taxon>Chitinophagales</taxon>
        <taxon>Chitinophagaceae</taxon>
        <taxon>Rurimicrobium</taxon>
    </lineage>
</organism>
<evidence type="ECO:0000256" key="5">
    <source>
        <dbReference type="SAM" id="SignalP"/>
    </source>
</evidence>
<keyword evidence="1 4" id="KW-0349">Heme</keyword>
<evidence type="ECO:0000313" key="8">
    <source>
        <dbReference type="Proteomes" id="UP001501410"/>
    </source>
</evidence>
<gene>
    <name evidence="7" type="ORF">GCM10023092_02480</name>
</gene>
<dbReference type="Pfam" id="PF00034">
    <property type="entry name" value="Cytochrom_C"/>
    <property type="match status" value="1"/>
</dbReference>
<dbReference type="PROSITE" id="PS51007">
    <property type="entry name" value="CYTC"/>
    <property type="match status" value="1"/>
</dbReference>
<dbReference type="PROSITE" id="PS51257">
    <property type="entry name" value="PROKAR_LIPOPROTEIN"/>
    <property type="match status" value="1"/>
</dbReference>
<protein>
    <recommendedName>
        <fullName evidence="6">Cytochrome c domain-containing protein</fullName>
    </recommendedName>
</protein>
<feature type="domain" description="Cytochrome c" evidence="6">
    <location>
        <begin position="35"/>
        <end position="126"/>
    </location>
</feature>
<comment type="caution">
    <text evidence="7">The sequence shown here is derived from an EMBL/GenBank/DDBJ whole genome shotgun (WGS) entry which is preliminary data.</text>
</comment>
<reference evidence="8" key="1">
    <citation type="journal article" date="2019" name="Int. J. Syst. Evol. Microbiol.">
        <title>The Global Catalogue of Microorganisms (GCM) 10K type strain sequencing project: providing services to taxonomists for standard genome sequencing and annotation.</title>
        <authorList>
            <consortium name="The Broad Institute Genomics Platform"/>
            <consortium name="The Broad Institute Genome Sequencing Center for Infectious Disease"/>
            <person name="Wu L."/>
            <person name="Ma J."/>
        </authorList>
    </citation>
    <scope>NUCLEOTIDE SEQUENCE [LARGE SCALE GENOMIC DNA]</scope>
    <source>
        <strain evidence="8">JCM 31921</strain>
    </source>
</reference>
<dbReference type="InterPro" id="IPR036909">
    <property type="entry name" value="Cyt_c-like_dom_sf"/>
</dbReference>
<dbReference type="EMBL" id="BAABEZ010000001">
    <property type="protein sequence ID" value="GAA4449015.1"/>
    <property type="molecule type" value="Genomic_DNA"/>
</dbReference>
<keyword evidence="3 4" id="KW-0408">Iron</keyword>
<dbReference type="RefSeq" id="WP_344821858.1">
    <property type="nucleotide sequence ID" value="NZ_BAABEZ010000001.1"/>
</dbReference>
<feature type="signal peptide" evidence="5">
    <location>
        <begin position="1"/>
        <end position="27"/>
    </location>
</feature>
<evidence type="ECO:0000259" key="6">
    <source>
        <dbReference type="PROSITE" id="PS51007"/>
    </source>
</evidence>
<dbReference type="Gene3D" id="1.10.760.10">
    <property type="entry name" value="Cytochrome c-like domain"/>
    <property type="match status" value="1"/>
</dbReference>
<evidence type="ECO:0000256" key="3">
    <source>
        <dbReference type="ARBA" id="ARBA00023004"/>
    </source>
</evidence>
<proteinExistence type="predicted"/>
<evidence type="ECO:0000256" key="4">
    <source>
        <dbReference type="PROSITE-ProRule" id="PRU00433"/>
    </source>
</evidence>
<keyword evidence="5" id="KW-0732">Signal</keyword>
<name>A0ABP8MG02_9BACT</name>
<evidence type="ECO:0000256" key="2">
    <source>
        <dbReference type="ARBA" id="ARBA00022723"/>
    </source>
</evidence>
<keyword evidence="8" id="KW-1185">Reference proteome</keyword>
<dbReference type="Proteomes" id="UP001501410">
    <property type="component" value="Unassembled WGS sequence"/>
</dbReference>
<feature type="chain" id="PRO_5046381068" description="Cytochrome c domain-containing protein" evidence="5">
    <location>
        <begin position="28"/>
        <end position="126"/>
    </location>
</feature>
<evidence type="ECO:0000313" key="7">
    <source>
        <dbReference type="EMBL" id="GAA4449015.1"/>
    </source>
</evidence>
<sequence>MKLRTTIVLSTLSIALLVLSCGGSSEAPQAGGADAKGVSGEAIFAEKCAMCHDFKENKIGPALQGVVARWNNDSTRLKSFIRNSQAFIKTGDPYANELYAKWNQSVMPSFEGLSPEELDAVTAYLQ</sequence>
<accession>A0ABP8MG02</accession>